<organism evidence="2 3">
    <name type="scientific">Tepidanaerobacter acetatoxydans (strain DSM 21804 / JCM 16047 / Re1)</name>
    <dbReference type="NCBI Taxonomy" id="1209989"/>
    <lineage>
        <taxon>Bacteria</taxon>
        <taxon>Bacillati</taxon>
        <taxon>Bacillota</taxon>
        <taxon>Clostridia</taxon>
        <taxon>Thermosediminibacterales</taxon>
        <taxon>Tepidanaerobacteraceae</taxon>
        <taxon>Tepidanaerobacter</taxon>
    </lineage>
</organism>
<dbReference type="SMART" id="SM00257">
    <property type="entry name" value="LysM"/>
    <property type="match status" value="3"/>
</dbReference>
<keyword evidence="2" id="KW-0378">Hydrolase</keyword>
<dbReference type="HOGENOM" id="CLU_053345_1_0_9"/>
<dbReference type="InterPro" id="IPR018392">
    <property type="entry name" value="LysM"/>
</dbReference>
<dbReference type="STRING" id="1209989.TepRe1_0349"/>
<name>F4LU26_TEPAE</name>
<feature type="domain" description="LysM" evidence="1">
    <location>
        <begin position="28"/>
        <end position="71"/>
    </location>
</feature>
<dbReference type="Pfam" id="PF01476">
    <property type="entry name" value="LysM"/>
    <property type="match status" value="3"/>
</dbReference>
<dbReference type="Proteomes" id="UP000010802">
    <property type="component" value="Chromosome"/>
</dbReference>
<dbReference type="CDD" id="cd00118">
    <property type="entry name" value="LysM"/>
    <property type="match status" value="3"/>
</dbReference>
<dbReference type="GO" id="GO:0016787">
    <property type="term" value="F:hydrolase activity"/>
    <property type="evidence" value="ECO:0007669"/>
    <property type="project" value="UniProtKB-KW"/>
</dbReference>
<dbReference type="InterPro" id="IPR036779">
    <property type="entry name" value="LysM_dom_sf"/>
</dbReference>
<protein>
    <submittedName>
        <fullName evidence="2">Cell wall hydrolase SleB</fullName>
    </submittedName>
</protein>
<dbReference type="Gene3D" id="1.10.10.2520">
    <property type="entry name" value="Cell wall hydrolase SleB, domain 1"/>
    <property type="match status" value="1"/>
</dbReference>
<reference evidence="3" key="1">
    <citation type="journal article" date="2013" name="Genome Announc.">
        <title>First genome sequence of a syntrophic acetate-oxidizing bacterium, Tepidanaerobacter acetatoxydans strain Re1.</title>
        <authorList>
            <person name="Manzoor S."/>
            <person name="Bongcam-Rudloff E."/>
            <person name="Schnurer A."/>
            <person name="Muller B."/>
        </authorList>
    </citation>
    <scope>NUCLEOTIDE SEQUENCE [LARGE SCALE GENOMIC DNA]</scope>
    <source>
        <strain evidence="3">Re1</strain>
    </source>
</reference>
<accession>L0RZU0</accession>
<dbReference type="InterPro" id="IPR011105">
    <property type="entry name" value="Cell_wall_hydrolase_SleB"/>
</dbReference>
<feature type="domain" description="LysM" evidence="1">
    <location>
        <begin position="73"/>
        <end position="116"/>
    </location>
</feature>
<dbReference type="Gene3D" id="3.10.350.10">
    <property type="entry name" value="LysM domain"/>
    <property type="match status" value="3"/>
</dbReference>
<dbReference type="KEGG" id="tep:TepRe1_0349"/>
<dbReference type="InterPro" id="IPR042047">
    <property type="entry name" value="SleB_dom1"/>
</dbReference>
<dbReference type="AlphaFoldDB" id="F4LU26"/>
<accession>F4LU26</accession>
<dbReference type="OrthoDB" id="9785345at2"/>
<dbReference type="KEGG" id="tae:TepiRe1_0387"/>
<sequence length="323" mass="35613">MVYFVRKLNIAIFLFAFLILLSGRAEAKVITVQAGDTLYSLSKITGVPIDKIKQCNNLYSDSVTAGQALLIPERYTVKSGDTLYLISQSFGIDVSELKALNNLNSEVIWPGQALYIPQRSLYQQITVKKGDTLYLISKNYGVSIDDLKVINGLWGNEIYVGMKLLIPSKASSSTQKTSDLPSRGGISRGQYIKYGTGVYHTLEERALLARLIEAEAEGEPYIGKVAVGAVVVNRVLSDKFPNTIKDVIYHVDETGAYQFEPVLDGRLFTVVVSSDSYKAADEALGGLDPTGGALFFFNPYKISNKWLLSKPIIYRIGNHVFAE</sequence>
<dbReference type="PROSITE" id="PS51782">
    <property type="entry name" value="LYSM"/>
    <property type="match status" value="3"/>
</dbReference>
<dbReference type="Gene3D" id="6.20.240.60">
    <property type="match status" value="1"/>
</dbReference>
<dbReference type="SUPFAM" id="SSF54106">
    <property type="entry name" value="LysM domain"/>
    <property type="match status" value="3"/>
</dbReference>
<dbReference type="eggNOG" id="COG1388">
    <property type="taxonomic scope" value="Bacteria"/>
</dbReference>
<proteinExistence type="predicted"/>
<dbReference type="Pfam" id="PF07486">
    <property type="entry name" value="Hydrolase_2"/>
    <property type="match status" value="1"/>
</dbReference>
<feature type="domain" description="LysM" evidence="1">
    <location>
        <begin position="123"/>
        <end position="166"/>
    </location>
</feature>
<dbReference type="PANTHER" id="PTHR33734:SF22">
    <property type="entry name" value="MEMBRANE-BOUND LYTIC MUREIN TRANSGLYCOSYLASE D"/>
    <property type="match status" value="1"/>
</dbReference>
<evidence type="ECO:0000259" key="1">
    <source>
        <dbReference type="PROSITE" id="PS51782"/>
    </source>
</evidence>
<dbReference type="eggNOG" id="COG3773">
    <property type="taxonomic scope" value="Bacteria"/>
</dbReference>
<keyword evidence="3" id="KW-1185">Reference proteome</keyword>
<gene>
    <name evidence="2" type="ordered locus">TEPIRE1_0387</name>
</gene>
<dbReference type="EMBL" id="HF563609">
    <property type="protein sequence ID" value="CCP25067.1"/>
    <property type="molecule type" value="Genomic_DNA"/>
</dbReference>
<evidence type="ECO:0000313" key="2">
    <source>
        <dbReference type="EMBL" id="CCP25067.1"/>
    </source>
</evidence>
<dbReference type="PATRIC" id="fig|1209989.3.peg.407"/>
<dbReference type="PANTHER" id="PTHR33734">
    <property type="entry name" value="LYSM DOMAIN-CONTAINING GPI-ANCHORED PROTEIN 2"/>
    <property type="match status" value="1"/>
</dbReference>
<evidence type="ECO:0000313" key="3">
    <source>
        <dbReference type="Proteomes" id="UP000010802"/>
    </source>
</evidence>